<evidence type="ECO:0000313" key="3">
    <source>
        <dbReference type="EMBL" id="OBI72928.1"/>
    </source>
</evidence>
<reference evidence="3 4" key="1">
    <citation type="submission" date="2016-06" db="EMBL/GenBank/DDBJ databases">
        <authorList>
            <person name="Kjaerup R.B."/>
            <person name="Dalgaard T.S."/>
            <person name="Juul-Madsen H.R."/>
        </authorList>
    </citation>
    <scope>NUCLEOTIDE SEQUENCE [LARGE SCALE GENOMIC DNA]</scope>
    <source>
        <strain evidence="3 4">1081914.2</strain>
    </source>
</reference>
<keyword evidence="2" id="KW-0472">Membrane</keyword>
<gene>
    <name evidence="3" type="ORF">A9X01_07005</name>
</gene>
<evidence type="ECO:0000256" key="2">
    <source>
        <dbReference type="SAM" id="Phobius"/>
    </source>
</evidence>
<accession>A0A1A3BF16</accession>
<feature type="transmembrane region" description="Helical" evidence="2">
    <location>
        <begin position="6"/>
        <end position="27"/>
    </location>
</feature>
<proteinExistence type="predicted"/>
<comment type="caution">
    <text evidence="3">The sequence shown here is derived from an EMBL/GenBank/DDBJ whole genome shotgun (WGS) entry which is preliminary data.</text>
</comment>
<feature type="region of interest" description="Disordered" evidence="1">
    <location>
        <begin position="117"/>
        <end position="143"/>
    </location>
</feature>
<keyword evidence="2" id="KW-1133">Transmembrane helix</keyword>
<organism evidence="3 4">
    <name type="scientific">Mycobacterium asiaticum</name>
    <dbReference type="NCBI Taxonomy" id="1790"/>
    <lineage>
        <taxon>Bacteria</taxon>
        <taxon>Bacillati</taxon>
        <taxon>Actinomycetota</taxon>
        <taxon>Actinomycetes</taxon>
        <taxon>Mycobacteriales</taxon>
        <taxon>Mycobacteriaceae</taxon>
        <taxon>Mycobacterium</taxon>
    </lineage>
</organism>
<dbReference type="OrthoDB" id="4734452at2"/>
<name>A0A1A3BF16_MYCAS</name>
<evidence type="ECO:0008006" key="5">
    <source>
        <dbReference type="Google" id="ProtNLM"/>
    </source>
</evidence>
<evidence type="ECO:0000256" key="1">
    <source>
        <dbReference type="SAM" id="MobiDB-lite"/>
    </source>
</evidence>
<feature type="transmembrane region" description="Helical" evidence="2">
    <location>
        <begin position="163"/>
        <end position="181"/>
    </location>
</feature>
<dbReference type="AlphaFoldDB" id="A0A1A3BF16"/>
<sequence length="222" mass="24566">MIDDLPLRWAVTGLFLLSAVGFVLVVDRRSWTSVVSYGLHLTMAIAMAVMAWPQGLGLPPTPAEAFFLAAALWFVIMAVLATRMGGMRLLRGYHALKMLAMAWMYAVVHHQPLPSGLGAGHQHHHHHEMPADQPMPDMDMTPAMTPDATPPDDWPGWVDVGNWGWALLFVAAAVVLGYRYAAQRRVARRRRSRRWRTTLGTALQAMMAVGMAIMFGALLVQS</sequence>
<feature type="transmembrane region" description="Helical" evidence="2">
    <location>
        <begin position="65"/>
        <end position="82"/>
    </location>
</feature>
<protein>
    <recommendedName>
        <fullName evidence="5">DUF5134 domain-containing protein</fullName>
    </recommendedName>
</protein>
<dbReference type="InterPro" id="IPR033458">
    <property type="entry name" value="DUF5134"/>
</dbReference>
<feature type="compositionally biased region" description="Low complexity" evidence="1">
    <location>
        <begin position="131"/>
        <end position="143"/>
    </location>
</feature>
<feature type="transmembrane region" description="Helical" evidence="2">
    <location>
        <begin position="202"/>
        <end position="220"/>
    </location>
</feature>
<dbReference type="STRING" id="1790.A5645_26700"/>
<keyword evidence="2" id="KW-0812">Transmembrane</keyword>
<dbReference type="Proteomes" id="UP000093795">
    <property type="component" value="Unassembled WGS sequence"/>
</dbReference>
<feature type="transmembrane region" description="Helical" evidence="2">
    <location>
        <begin position="89"/>
        <end position="108"/>
    </location>
</feature>
<evidence type="ECO:0000313" key="4">
    <source>
        <dbReference type="Proteomes" id="UP000093795"/>
    </source>
</evidence>
<feature type="transmembrane region" description="Helical" evidence="2">
    <location>
        <begin position="34"/>
        <end position="53"/>
    </location>
</feature>
<dbReference type="Pfam" id="PF17197">
    <property type="entry name" value="DUF5134"/>
    <property type="match status" value="1"/>
</dbReference>
<dbReference type="EMBL" id="LZKQ01000329">
    <property type="protein sequence ID" value="OBI72928.1"/>
    <property type="molecule type" value="Genomic_DNA"/>
</dbReference>